<evidence type="ECO:0000313" key="1">
    <source>
        <dbReference type="EMBL" id="GLV15010.1"/>
    </source>
</evidence>
<dbReference type="AlphaFoldDB" id="A0AA37TY70"/>
<dbReference type="RefSeq" id="WP_006447885.1">
    <property type="nucleotide sequence ID" value="NZ_BSRA01000028.1"/>
</dbReference>
<sequence length="188" mass="21482">MTSNEELEKRIEALEQEVRWLRQKLRVPAASEMPFKRNEVAKQMIKVVYPGIYIDIHNPVAGYPRNRRTLAMQHTEGQEMAVYVTSPQKVIIGVARVTGPCKHVPSSHWPYHVPIEWTIGPKPGITFKEAGLDIRPRVGDTLFSVNQASMQRIKDLLSTQADLDDGTLKLLAKRFEHFGEEQPKREAE</sequence>
<organism evidence="1 2">
    <name type="scientific">Alicyclobacillus hesperidum</name>
    <dbReference type="NCBI Taxonomy" id="89784"/>
    <lineage>
        <taxon>Bacteria</taxon>
        <taxon>Bacillati</taxon>
        <taxon>Bacillota</taxon>
        <taxon>Bacilli</taxon>
        <taxon>Bacillales</taxon>
        <taxon>Alicyclobacillaceae</taxon>
        <taxon>Alicyclobacillus</taxon>
    </lineage>
</organism>
<name>A0AA37TY70_9BACL</name>
<reference evidence="1" key="1">
    <citation type="submission" date="2023-02" db="EMBL/GenBank/DDBJ databases">
        <title>Proposal of a novel subspecies: Alicyclobacillus hesperidum subspecies aegle.</title>
        <authorList>
            <person name="Goto K."/>
            <person name="Fujii T."/>
            <person name="Yasui K."/>
            <person name="Mochida K."/>
            <person name="Kato-Tanaka Y."/>
            <person name="Morohoshi S."/>
            <person name="An S.Y."/>
            <person name="Kasai H."/>
            <person name="Yokota A."/>
        </authorList>
    </citation>
    <scope>NUCLEOTIDE SEQUENCE</scope>
    <source>
        <strain evidence="1">DSM 12766</strain>
    </source>
</reference>
<dbReference type="Proteomes" id="UP001157137">
    <property type="component" value="Unassembled WGS sequence"/>
</dbReference>
<dbReference type="EMBL" id="BSRA01000028">
    <property type="protein sequence ID" value="GLV15010.1"/>
    <property type="molecule type" value="Genomic_DNA"/>
</dbReference>
<gene>
    <name evidence="1" type="ORF">Heshes_26960</name>
</gene>
<accession>A0AA37TY70</accession>
<evidence type="ECO:0000313" key="2">
    <source>
        <dbReference type="Proteomes" id="UP001157137"/>
    </source>
</evidence>
<proteinExistence type="predicted"/>
<protein>
    <submittedName>
        <fullName evidence="1">Uncharacterized protein</fullName>
    </submittedName>
</protein>
<comment type="caution">
    <text evidence="1">The sequence shown here is derived from an EMBL/GenBank/DDBJ whole genome shotgun (WGS) entry which is preliminary data.</text>
</comment>